<name>A0A5K3EYA7_MESCO</name>
<dbReference type="AlphaFoldDB" id="A0A5K3EYA7"/>
<evidence type="ECO:0000313" key="1">
    <source>
        <dbReference type="WBParaSite" id="MCU_004105-RA"/>
    </source>
</evidence>
<protein>
    <submittedName>
        <fullName evidence="1">Uncharacterized protein</fullName>
    </submittedName>
</protein>
<sequence>MKLGSQPEKDTNEEQHLLSGMASLEDSDERHLKWVLVCDWLLKPVLLHQISFY</sequence>
<reference evidence="1" key="1">
    <citation type="submission" date="2019-11" db="UniProtKB">
        <authorList>
            <consortium name="WormBaseParasite"/>
        </authorList>
    </citation>
    <scope>IDENTIFICATION</scope>
</reference>
<accession>A0A5K3EYA7</accession>
<proteinExistence type="predicted"/>
<organism evidence="1">
    <name type="scientific">Mesocestoides corti</name>
    <name type="common">Flatworm</name>
    <dbReference type="NCBI Taxonomy" id="53468"/>
    <lineage>
        <taxon>Eukaryota</taxon>
        <taxon>Metazoa</taxon>
        <taxon>Spiralia</taxon>
        <taxon>Lophotrochozoa</taxon>
        <taxon>Platyhelminthes</taxon>
        <taxon>Cestoda</taxon>
        <taxon>Eucestoda</taxon>
        <taxon>Cyclophyllidea</taxon>
        <taxon>Mesocestoididae</taxon>
        <taxon>Mesocestoides</taxon>
    </lineage>
</organism>
<dbReference type="WBParaSite" id="MCU_004105-RA">
    <property type="protein sequence ID" value="MCU_004105-RA"/>
    <property type="gene ID" value="MCU_004105"/>
</dbReference>